<accession>A0A7W4P6I1</accession>
<keyword evidence="3" id="KW-1185">Reference proteome</keyword>
<organism evidence="2 3">
    <name type="scientific">Gluconacetobacter johannae</name>
    <dbReference type="NCBI Taxonomy" id="112140"/>
    <lineage>
        <taxon>Bacteria</taxon>
        <taxon>Pseudomonadati</taxon>
        <taxon>Pseudomonadota</taxon>
        <taxon>Alphaproteobacteria</taxon>
        <taxon>Acetobacterales</taxon>
        <taxon>Acetobacteraceae</taxon>
        <taxon>Gluconacetobacter</taxon>
    </lineage>
</organism>
<proteinExistence type="predicted"/>
<name>A0A7W4P6I1_9PROT</name>
<dbReference type="EMBL" id="JABEQH010000025">
    <property type="protein sequence ID" value="MBB2177283.1"/>
    <property type="molecule type" value="Genomic_DNA"/>
</dbReference>
<comment type="caution">
    <text evidence="2">The sequence shown here is derived from an EMBL/GenBank/DDBJ whole genome shotgun (WGS) entry which is preliminary data.</text>
</comment>
<evidence type="ECO:0000256" key="1">
    <source>
        <dbReference type="SAM" id="MobiDB-lite"/>
    </source>
</evidence>
<evidence type="ECO:0000313" key="2">
    <source>
        <dbReference type="EMBL" id="MBB2177283.1"/>
    </source>
</evidence>
<gene>
    <name evidence="2" type="ORF">HLH21_15350</name>
</gene>
<evidence type="ECO:0000313" key="3">
    <source>
        <dbReference type="Proteomes" id="UP000561066"/>
    </source>
</evidence>
<reference evidence="2 3" key="1">
    <citation type="submission" date="2020-04" db="EMBL/GenBank/DDBJ databases">
        <title>Description of novel Gluconacetobacter.</title>
        <authorList>
            <person name="Sombolestani A."/>
        </authorList>
    </citation>
    <scope>NUCLEOTIDE SEQUENCE [LARGE SCALE GENOMIC DNA]</scope>
    <source>
        <strain evidence="2 3">LMG 21312</strain>
    </source>
</reference>
<dbReference type="AlphaFoldDB" id="A0A7W4P6I1"/>
<feature type="region of interest" description="Disordered" evidence="1">
    <location>
        <begin position="37"/>
        <end position="60"/>
    </location>
</feature>
<dbReference type="RefSeq" id="WP_182944623.1">
    <property type="nucleotide sequence ID" value="NZ_JABEQH010000025.1"/>
</dbReference>
<dbReference type="Proteomes" id="UP000561066">
    <property type="component" value="Unassembled WGS sequence"/>
</dbReference>
<sequence length="60" mass="6003">MSGGPAGAGGMADGDYVPGWADSGDHPAFDAAHSGNALAESGMMPGCVAPERVVEDEDRR</sequence>
<protein>
    <submittedName>
        <fullName evidence="2">Uncharacterized protein</fullName>
    </submittedName>
</protein>